<sequence length="767" mass="84389">MKLLLVVSILTLIIIVWLPAFPGWPIISGFLAVFAFMFTVCHRRIGQVIVGLCLSIVVGFWHMERDVEALSLNQYADEPVVIEGQIVSVVDRQKRFNQPYAGFDLAVSKADSANLADDNQWPSLLEGRRIRVAWHNVTSVPQLGQRYRLVLRLKPLVSLHNRGGVDYVRSRLAEDVVLKGSVVSTTPPVLQPAVFNTFWLRSWVRQRLLVVTAGMSSQPLLIALSVGDRSLISPFLRQRLIDLGVAHLLVVSGLHIGLAATIGFYLVMLPARLFIRPLLWRYCELTACMSAASLALFYTLISGFGIASIRALIMVLVVLFCRLSWRRTLVWQSWLLALWFVLLLEPLQLFSAGLWLSFSAVFALIYLSIGRYGKGWLALQLGLFVMMVVPSAVFFSQLPLLAPLANVVAVPVISFVVVPLLLLATVTAMVSLSLAIPIFGVCELLMSTAQQFIVAMPLSATVIKLPALSPAVSLFFLLGAMVLLIPRGLPGRWLGGVLMLPLFLEVLYPPPPAFFTMTVLDVGQGLAVVIQTPAQVVVYDTGFGDGQAFSIGGRVVGDWLQQNGIDHIDYLIVSHGDSDHAGGVGELIRRFSIGKIISPQQDWRWQSMASRWQACSLAPNWSAAGTRFSLLQAKAVTGDNNHSCVLLIATGNTRLLLTGDIEREAELYLLNSGVLLSADVMVVPHHGSKTSSSPAFINAVSPVLAIISAGQHNRFSHPNPAVRRRYLNRGVRLLSTASSGQIDLTKLAPDQKITVQTRRCCYRHYWQ</sequence>
<evidence type="ECO:0000256" key="3">
    <source>
        <dbReference type="ARBA" id="ARBA00022692"/>
    </source>
</evidence>
<organism evidence="8 9">
    <name type="scientific">Sinobacterium norvegicum</name>
    <dbReference type="NCBI Taxonomy" id="1641715"/>
    <lineage>
        <taxon>Bacteria</taxon>
        <taxon>Pseudomonadati</taxon>
        <taxon>Pseudomonadota</taxon>
        <taxon>Gammaproteobacteria</taxon>
        <taxon>Cellvibrionales</taxon>
        <taxon>Spongiibacteraceae</taxon>
        <taxon>Sinobacterium</taxon>
    </lineage>
</organism>
<dbReference type="NCBIfam" id="TIGR00360">
    <property type="entry name" value="ComEC_N-term"/>
    <property type="match status" value="1"/>
</dbReference>
<dbReference type="CDD" id="cd07731">
    <property type="entry name" value="ComA-like_MBL-fold"/>
    <property type="match status" value="1"/>
</dbReference>
<dbReference type="InterPro" id="IPR025405">
    <property type="entry name" value="DUF4131"/>
</dbReference>
<dbReference type="InterPro" id="IPR035681">
    <property type="entry name" value="ComA-like_MBL"/>
</dbReference>
<evidence type="ECO:0000313" key="9">
    <source>
        <dbReference type="Proteomes" id="UP000838100"/>
    </source>
</evidence>
<keyword evidence="2" id="KW-1003">Cell membrane</keyword>
<comment type="subcellular location">
    <subcellularLocation>
        <location evidence="1">Cell membrane</location>
        <topology evidence="1">Multi-pass membrane protein</topology>
    </subcellularLocation>
</comment>
<dbReference type="SUPFAM" id="SSF56281">
    <property type="entry name" value="Metallo-hydrolase/oxidoreductase"/>
    <property type="match status" value="1"/>
</dbReference>
<feature type="transmembrane region" description="Helical" evidence="6">
    <location>
        <begin position="493"/>
        <end position="510"/>
    </location>
</feature>
<name>A0ABM9AAG8_9GAMM</name>
<evidence type="ECO:0000256" key="2">
    <source>
        <dbReference type="ARBA" id="ARBA00022475"/>
    </source>
</evidence>
<dbReference type="PANTHER" id="PTHR30619:SF1">
    <property type="entry name" value="RECOMBINATION PROTEIN 2"/>
    <property type="match status" value="1"/>
</dbReference>
<dbReference type="Gene3D" id="3.60.15.10">
    <property type="entry name" value="Ribonuclease Z/Hydroxyacylglutathione hydrolase-like"/>
    <property type="match status" value="1"/>
</dbReference>
<feature type="transmembrane region" description="Helical" evidence="6">
    <location>
        <begin position="434"/>
        <end position="455"/>
    </location>
</feature>
<dbReference type="Pfam" id="PF13567">
    <property type="entry name" value="DUF4131"/>
    <property type="match status" value="1"/>
</dbReference>
<keyword evidence="5 6" id="KW-0472">Membrane</keyword>
<dbReference type="InterPro" id="IPR004477">
    <property type="entry name" value="ComEC_N"/>
</dbReference>
<feature type="transmembrane region" description="Helical" evidence="6">
    <location>
        <begin position="46"/>
        <end position="63"/>
    </location>
</feature>
<dbReference type="NCBIfam" id="TIGR00361">
    <property type="entry name" value="ComEC_Rec2"/>
    <property type="match status" value="1"/>
</dbReference>
<evidence type="ECO:0000256" key="1">
    <source>
        <dbReference type="ARBA" id="ARBA00004651"/>
    </source>
</evidence>
<dbReference type="Pfam" id="PF00753">
    <property type="entry name" value="Lactamase_B"/>
    <property type="match status" value="1"/>
</dbReference>
<dbReference type="Pfam" id="PF03772">
    <property type="entry name" value="Competence"/>
    <property type="match status" value="1"/>
</dbReference>
<comment type="caution">
    <text evidence="8">The sequence shown here is derived from an EMBL/GenBank/DDBJ whole genome shotgun (WGS) entry which is preliminary data.</text>
</comment>
<feature type="transmembrane region" description="Helical" evidence="6">
    <location>
        <begin position="246"/>
        <end position="267"/>
    </location>
</feature>
<dbReference type="PANTHER" id="PTHR30619">
    <property type="entry name" value="DNA INTERNALIZATION/COMPETENCE PROTEIN COMEC/REC2"/>
    <property type="match status" value="1"/>
</dbReference>
<dbReference type="EMBL" id="CAKLPX010000001">
    <property type="protein sequence ID" value="CAH0990001.1"/>
    <property type="molecule type" value="Genomic_DNA"/>
</dbReference>
<dbReference type="InterPro" id="IPR001279">
    <property type="entry name" value="Metallo-B-lactamas"/>
</dbReference>
<keyword evidence="3 6" id="KW-0812">Transmembrane</keyword>
<evidence type="ECO:0000256" key="4">
    <source>
        <dbReference type="ARBA" id="ARBA00022989"/>
    </source>
</evidence>
<reference evidence="8" key="1">
    <citation type="submission" date="2021-12" db="EMBL/GenBank/DDBJ databases">
        <authorList>
            <person name="Rodrigo-Torres L."/>
            <person name="Arahal R. D."/>
            <person name="Lucena T."/>
        </authorList>
    </citation>
    <scope>NUCLEOTIDE SEQUENCE</scope>
    <source>
        <strain evidence="8">CECT 8267</strain>
    </source>
</reference>
<feature type="transmembrane region" description="Helical" evidence="6">
    <location>
        <begin position="376"/>
        <end position="395"/>
    </location>
</feature>
<dbReference type="InterPro" id="IPR036866">
    <property type="entry name" value="RibonucZ/Hydroxyglut_hydro"/>
</dbReference>
<evidence type="ECO:0000256" key="6">
    <source>
        <dbReference type="SAM" id="Phobius"/>
    </source>
</evidence>
<evidence type="ECO:0000259" key="7">
    <source>
        <dbReference type="SMART" id="SM00849"/>
    </source>
</evidence>
<feature type="transmembrane region" description="Helical" evidence="6">
    <location>
        <begin position="328"/>
        <end position="344"/>
    </location>
</feature>
<accession>A0ABM9AAG8</accession>
<feature type="transmembrane region" description="Helical" evidence="6">
    <location>
        <begin position="401"/>
        <end position="422"/>
    </location>
</feature>
<gene>
    <name evidence="8" type="ORF">SIN8267_00078</name>
</gene>
<dbReference type="InterPro" id="IPR052159">
    <property type="entry name" value="Competence_DNA_uptake"/>
</dbReference>
<keyword evidence="4 6" id="KW-1133">Transmembrane helix</keyword>
<feature type="domain" description="Metallo-beta-lactamase" evidence="7">
    <location>
        <begin position="524"/>
        <end position="711"/>
    </location>
</feature>
<evidence type="ECO:0000313" key="8">
    <source>
        <dbReference type="EMBL" id="CAH0990001.1"/>
    </source>
</evidence>
<evidence type="ECO:0000256" key="5">
    <source>
        <dbReference type="ARBA" id="ARBA00023136"/>
    </source>
</evidence>
<feature type="transmembrane region" description="Helical" evidence="6">
    <location>
        <begin position="304"/>
        <end position="321"/>
    </location>
</feature>
<dbReference type="Proteomes" id="UP000838100">
    <property type="component" value="Unassembled WGS sequence"/>
</dbReference>
<feature type="transmembrane region" description="Helical" evidence="6">
    <location>
        <begin position="350"/>
        <end position="369"/>
    </location>
</feature>
<protein>
    <recommendedName>
        <fullName evidence="7">Metallo-beta-lactamase domain-containing protein</fullName>
    </recommendedName>
</protein>
<dbReference type="SMART" id="SM00849">
    <property type="entry name" value="Lactamase_B"/>
    <property type="match status" value="1"/>
</dbReference>
<proteinExistence type="predicted"/>
<dbReference type="RefSeq" id="WP_237442702.1">
    <property type="nucleotide sequence ID" value="NZ_CAKLPX010000001.1"/>
</dbReference>
<keyword evidence="9" id="KW-1185">Reference proteome</keyword>
<dbReference type="InterPro" id="IPR004797">
    <property type="entry name" value="Competence_ComEC/Rec2"/>
</dbReference>
<feature type="transmembrane region" description="Helical" evidence="6">
    <location>
        <begin position="467"/>
        <end position="486"/>
    </location>
</feature>